<dbReference type="AlphaFoldDB" id="A0A1U7CLC2"/>
<dbReference type="SUPFAM" id="SSF53335">
    <property type="entry name" value="S-adenosyl-L-methionine-dependent methyltransferases"/>
    <property type="match status" value="1"/>
</dbReference>
<protein>
    <recommendedName>
        <fullName evidence="3">SAM-dependent methyltransferase</fullName>
    </recommendedName>
</protein>
<gene>
    <name evidence="1" type="ORF">BSF38_01171</name>
</gene>
<reference evidence="2" key="1">
    <citation type="submission" date="2016-12" db="EMBL/GenBank/DDBJ databases">
        <title>Comparative genomics of four Isosphaeraceae planctomycetes: a common pool of plasmids and glycoside hydrolase genes.</title>
        <authorList>
            <person name="Ivanova A."/>
        </authorList>
    </citation>
    <scope>NUCLEOTIDE SEQUENCE [LARGE SCALE GENOMIC DNA]</scope>
    <source>
        <strain evidence="2">PX4</strain>
    </source>
</reference>
<keyword evidence="2" id="KW-1185">Reference proteome</keyword>
<dbReference type="Proteomes" id="UP000186309">
    <property type="component" value="Chromosome"/>
</dbReference>
<accession>A0A1U7CLC2</accession>
<evidence type="ECO:0000313" key="2">
    <source>
        <dbReference type="Proteomes" id="UP000186309"/>
    </source>
</evidence>
<name>A0A1U7CLC2_9BACT</name>
<organism evidence="1 2">
    <name type="scientific">Paludisphaera borealis</name>
    <dbReference type="NCBI Taxonomy" id="1387353"/>
    <lineage>
        <taxon>Bacteria</taxon>
        <taxon>Pseudomonadati</taxon>
        <taxon>Planctomycetota</taxon>
        <taxon>Planctomycetia</taxon>
        <taxon>Isosphaerales</taxon>
        <taxon>Isosphaeraceae</taxon>
        <taxon>Paludisphaera</taxon>
    </lineage>
</organism>
<dbReference type="Gene3D" id="3.40.50.150">
    <property type="entry name" value="Vaccinia Virus protein VP39"/>
    <property type="match status" value="1"/>
</dbReference>
<dbReference type="EMBL" id="CP019082">
    <property type="protein sequence ID" value="APW59740.1"/>
    <property type="molecule type" value="Genomic_DNA"/>
</dbReference>
<evidence type="ECO:0008006" key="3">
    <source>
        <dbReference type="Google" id="ProtNLM"/>
    </source>
</evidence>
<sequence>MITHALSATSFRDPAGFMFEDDGTLFRQVNRTYRGHYDHLIASGLYEDLTREDFLVPHEEVDSTGPVPELVYKVIAPRPVEFISYPYEWCFSQLRDAALLTLAVQRQALAHGMSLKDASVYNVQFHRGRPIFIDTLSFETYREGEPWVAYRQFCQHFLAPLALMSLVDRRLNQLCRTNLDGIPLELAARLLPNRSRLRPGLAIHLHLHASMTRSVARNPRAPSGRRFSRHALLGLIDHLETTINRLRDRPAGRGWIEYYQDNTYTAESIETKASAVAAHLDRVKPGRVWDLGANTGRFSRIASERSISTISFDLDVDCVEANYQEVKRRADPFLLPLELDLLNPSPASGWLNQERPSLLDRGKPDLVLALALIHHLAFTGNLPLEGVARFFDRLAPWLVIEFVPPNDPQVARLRQSVDGLHHRYDQSHFESCFGRYFELVNSQPILDSGRVLYLFRRRSG</sequence>
<dbReference type="STRING" id="1387353.BSF38_01171"/>
<proteinExistence type="predicted"/>
<evidence type="ECO:0000313" key="1">
    <source>
        <dbReference type="EMBL" id="APW59740.1"/>
    </source>
</evidence>
<dbReference type="RefSeq" id="WP_076343892.1">
    <property type="nucleotide sequence ID" value="NZ_CP019082.1"/>
</dbReference>
<dbReference type="KEGG" id="pbor:BSF38_01171"/>
<dbReference type="OrthoDB" id="9765084at2"/>
<dbReference type="InterPro" id="IPR029063">
    <property type="entry name" value="SAM-dependent_MTases_sf"/>
</dbReference>